<accession>A0AAW6A728</accession>
<evidence type="ECO:0000313" key="2">
    <source>
        <dbReference type="Proteomes" id="UP001212327"/>
    </source>
</evidence>
<dbReference type="RefSeq" id="WP_272029069.1">
    <property type="nucleotide sequence ID" value="NZ_JAJPDV010000031.1"/>
</dbReference>
<reference evidence="1 2" key="1">
    <citation type="submission" date="2023-01" db="EMBL/GenBank/DDBJ databases">
        <title>Complete genome sequence of Lacticaseibacillus paracasei SRCM217440 isolated from Makgeolli.</title>
        <authorList>
            <person name="Yang H.-G."/>
            <person name="Jeong S.-J."/>
            <person name="Ha G.-S."/>
            <person name="Yang H.-J."/>
            <person name="Jeong D.-Y."/>
        </authorList>
    </citation>
    <scope>NUCLEOTIDE SEQUENCE [LARGE SCALE GENOMIC DNA]</scope>
    <source>
        <strain evidence="1 2">SRCM217440</strain>
    </source>
</reference>
<dbReference type="AlphaFoldDB" id="A0AAW6A728"/>
<dbReference type="EMBL" id="JAQLSF010000001">
    <property type="protein sequence ID" value="MDB1565466.1"/>
    <property type="molecule type" value="Genomic_DNA"/>
</dbReference>
<evidence type="ECO:0000313" key="1">
    <source>
        <dbReference type="EMBL" id="MDB1565466.1"/>
    </source>
</evidence>
<dbReference type="Proteomes" id="UP001212327">
    <property type="component" value="Unassembled WGS sequence"/>
</dbReference>
<gene>
    <name evidence="1" type="ORF">PGA78_12005</name>
</gene>
<comment type="caution">
    <text evidence="1">The sequence shown here is derived from an EMBL/GenBank/DDBJ whole genome shotgun (WGS) entry which is preliminary data.</text>
</comment>
<organism evidence="1 2">
    <name type="scientific">Lacticaseibacillus paracasei</name>
    <name type="common">Lactobacillus paracasei</name>
    <dbReference type="NCBI Taxonomy" id="1597"/>
    <lineage>
        <taxon>Bacteria</taxon>
        <taxon>Bacillati</taxon>
        <taxon>Bacillota</taxon>
        <taxon>Bacilli</taxon>
        <taxon>Lactobacillales</taxon>
        <taxon>Lactobacillaceae</taxon>
        <taxon>Lacticaseibacillus</taxon>
    </lineage>
</organism>
<protein>
    <submittedName>
        <fullName evidence="1">Uncharacterized protein</fullName>
    </submittedName>
</protein>
<proteinExistence type="predicted"/>
<sequence length="133" mass="14711">MTNETSVNAQIVLSEGLELGPNVNVPKIVGPTLVLAMPLKETALSFNVSVLTHGLDYSIQHTVRLKVFEGDKTIANIENGLSSIQNFLGGFVFNFGIRNAIFKSVGVHTIRFYLDEKLLKEQDFWTVYVGPVE</sequence>
<name>A0AAW6A728_LACPA</name>